<gene>
    <name evidence="1" type="ORF">HNY73_021827</name>
</gene>
<dbReference type="AlphaFoldDB" id="A0A8T0E098"/>
<evidence type="ECO:0000313" key="1">
    <source>
        <dbReference type="EMBL" id="KAF8763669.1"/>
    </source>
</evidence>
<dbReference type="Proteomes" id="UP000807504">
    <property type="component" value="Unassembled WGS sequence"/>
</dbReference>
<reference evidence="1" key="2">
    <citation type="submission" date="2020-06" db="EMBL/GenBank/DDBJ databases">
        <authorList>
            <person name="Sheffer M."/>
        </authorList>
    </citation>
    <scope>NUCLEOTIDE SEQUENCE</scope>
</reference>
<reference evidence="1" key="1">
    <citation type="journal article" date="2020" name="bioRxiv">
        <title>Chromosome-level reference genome of the European wasp spider Argiope bruennichi: a resource for studies on range expansion and evolutionary adaptation.</title>
        <authorList>
            <person name="Sheffer M.M."/>
            <person name="Hoppe A."/>
            <person name="Krehenwinkel H."/>
            <person name="Uhl G."/>
            <person name="Kuss A.W."/>
            <person name="Jensen L."/>
            <person name="Jensen C."/>
            <person name="Gillespie R.G."/>
            <person name="Hoff K.J."/>
            <person name="Prost S."/>
        </authorList>
    </citation>
    <scope>NUCLEOTIDE SEQUENCE</scope>
</reference>
<keyword evidence="2" id="KW-1185">Reference proteome</keyword>
<name>A0A8T0E098_ARGBR</name>
<organism evidence="1 2">
    <name type="scientific">Argiope bruennichi</name>
    <name type="common">Wasp spider</name>
    <name type="synonym">Aranea bruennichi</name>
    <dbReference type="NCBI Taxonomy" id="94029"/>
    <lineage>
        <taxon>Eukaryota</taxon>
        <taxon>Metazoa</taxon>
        <taxon>Ecdysozoa</taxon>
        <taxon>Arthropoda</taxon>
        <taxon>Chelicerata</taxon>
        <taxon>Arachnida</taxon>
        <taxon>Araneae</taxon>
        <taxon>Araneomorphae</taxon>
        <taxon>Entelegynae</taxon>
        <taxon>Araneoidea</taxon>
        <taxon>Araneidae</taxon>
        <taxon>Argiope</taxon>
    </lineage>
</organism>
<evidence type="ECO:0000313" key="2">
    <source>
        <dbReference type="Proteomes" id="UP000807504"/>
    </source>
</evidence>
<dbReference type="EMBL" id="JABXBU010002231">
    <property type="protein sequence ID" value="KAF8763669.1"/>
    <property type="molecule type" value="Genomic_DNA"/>
</dbReference>
<protein>
    <submittedName>
        <fullName evidence="1">Uncharacterized protein</fullName>
    </submittedName>
</protein>
<sequence>MVASNNVQGIRINETEISYGHIIDFLLPVRSLVALKSKPLVLEYHCNCGNVPTSWKLSIAYEQEPETGRVLCNVSLNRIDSGIDFVVVSVTVSYLDKDDLYFRYSEIIGGEMFSGDETEGSFEDSRHPGYISYIFSLGLILKISLSIKNCHTAVKIYAKAGLTSDQIILSKL</sequence>
<proteinExistence type="predicted"/>
<accession>A0A8T0E098</accession>
<comment type="caution">
    <text evidence="1">The sequence shown here is derived from an EMBL/GenBank/DDBJ whole genome shotgun (WGS) entry which is preliminary data.</text>
</comment>